<dbReference type="PANTHER" id="PTHR46573">
    <property type="entry name" value="WD REPEAT, SAM AND U-BOX DOMAIN-CONTAINING PROTEIN 1"/>
    <property type="match status" value="1"/>
</dbReference>
<dbReference type="KEGG" id="ehx:EMIHUDRAFT_219298"/>
<dbReference type="EnsemblProtists" id="EOD06407">
    <property type="protein sequence ID" value="EOD06407"/>
    <property type="gene ID" value="EMIHUDRAFT_219298"/>
</dbReference>
<dbReference type="Pfam" id="PF04564">
    <property type="entry name" value="U-box"/>
    <property type="match status" value="1"/>
</dbReference>
<dbReference type="InterPro" id="IPR013083">
    <property type="entry name" value="Znf_RING/FYVE/PHD"/>
</dbReference>
<keyword evidence="4" id="KW-1185">Reference proteome</keyword>
<dbReference type="Gene3D" id="3.30.40.10">
    <property type="entry name" value="Zinc/RING finger domain, C3HC4 (zinc finger)"/>
    <property type="match status" value="1"/>
</dbReference>
<accession>A0A0D3I572</accession>
<dbReference type="InterPro" id="IPR052085">
    <property type="entry name" value="WD-SAM-U-box"/>
</dbReference>
<evidence type="ECO:0000313" key="4">
    <source>
        <dbReference type="Proteomes" id="UP000013827"/>
    </source>
</evidence>
<evidence type="ECO:0000313" key="3">
    <source>
        <dbReference type="EnsemblProtists" id="EOD06407"/>
    </source>
</evidence>
<feature type="compositionally biased region" description="Low complexity" evidence="1">
    <location>
        <begin position="55"/>
        <end position="65"/>
    </location>
</feature>
<dbReference type="CDD" id="cd16655">
    <property type="entry name" value="RING-Ubox_WDSUB1-like"/>
    <property type="match status" value="1"/>
</dbReference>
<proteinExistence type="predicted"/>
<dbReference type="eggNOG" id="ENOG502SG3N">
    <property type="taxonomic scope" value="Eukaryota"/>
</dbReference>
<evidence type="ECO:0000259" key="2">
    <source>
        <dbReference type="PROSITE" id="PS51698"/>
    </source>
</evidence>
<dbReference type="GO" id="GO:0004842">
    <property type="term" value="F:ubiquitin-protein transferase activity"/>
    <property type="evidence" value="ECO:0007669"/>
    <property type="project" value="InterPro"/>
</dbReference>
<dbReference type="AlphaFoldDB" id="A0A0D3I572"/>
<dbReference type="RefSeq" id="XP_005758836.1">
    <property type="nucleotide sequence ID" value="XM_005758779.1"/>
</dbReference>
<dbReference type="HOGENOM" id="CLU_114384_0_1_1"/>
<feature type="domain" description="U-box" evidence="2">
    <location>
        <begin position="71"/>
        <end position="141"/>
    </location>
</feature>
<evidence type="ECO:0000256" key="1">
    <source>
        <dbReference type="SAM" id="MobiDB-lite"/>
    </source>
</evidence>
<dbReference type="STRING" id="2903.R1BAW1"/>
<dbReference type="PANTHER" id="PTHR46573:SF1">
    <property type="entry name" value="WD REPEAT, SAM AND U-BOX DOMAIN-CONTAINING PROTEIN 1"/>
    <property type="match status" value="1"/>
</dbReference>
<protein>
    <recommendedName>
        <fullName evidence="2">U-box domain-containing protein</fullName>
    </recommendedName>
</protein>
<dbReference type="Proteomes" id="UP000013827">
    <property type="component" value="Unassembled WGS sequence"/>
</dbReference>
<dbReference type="GeneID" id="17252585"/>
<dbReference type="SMART" id="SM00504">
    <property type="entry name" value="Ubox"/>
    <property type="match status" value="1"/>
</dbReference>
<dbReference type="PROSITE" id="PS51698">
    <property type="entry name" value="U_BOX"/>
    <property type="match status" value="1"/>
</dbReference>
<feature type="compositionally biased region" description="Basic and acidic residues" evidence="1">
    <location>
        <begin position="44"/>
        <end position="54"/>
    </location>
</feature>
<sequence length="141" mass="15379">MCTVDSFDEATSSARCAVSVSGGELQVWIKPENLLETLPDEFAHAAQEGRRAAEEQGPSSAAEAPAPREEEPPADFICPITTELMSDPVMAADGHSYERSAIKRWLATKSTSPMTGEALVHSFLAPNHTLRRQIREWQQAA</sequence>
<reference evidence="3" key="2">
    <citation type="submission" date="2024-10" db="UniProtKB">
        <authorList>
            <consortium name="EnsemblProtists"/>
        </authorList>
    </citation>
    <scope>IDENTIFICATION</scope>
</reference>
<feature type="region of interest" description="Disordered" evidence="1">
    <location>
        <begin position="44"/>
        <end position="76"/>
    </location>
</feature>
<reference evidence="4" key="1">
    <citation type="journal article" date="2013" name="Nature">
        <title>Pan genome of the phytoplankton Emiliania underpins its global distribution.</title>
        <authorList>
            <person name="Read B.A."/>
            <person name="Kegel J."/>
            <person name="Klute M.J."/>
            <person name="Kuo A."/>
            <person name="Lefebvre S.C."/>
            <person name="Maumus F."/>
            <person name="Mayer C."/>
            <person name="Miller J."/>
            <person name="Monier A."/>
            <person name="Salamov A."/>
            <person name="Young J."/>
            <person name="Aguilar M."/>
            <person name="Claverie J.M."/>
            <person name="Frickenhaus S."/>
            <person name="Gonzalez K."/>
            <person name="Herman E.K."/>
            <person name="Lin Y.C."/>
            <person name="Napier J."/>
            <person name="Ogata H."/>
            <person name="Sarno A.F."/>
            <person name="Shmutz J."/>
            <person name="Schroeder D."/>
            <person name="de Vargas C."/>
            <person name="Verret F."/>
            <person name="von Dassow P."/>
            <person name="Valentin K."/>
            <person name="Van de Peer Y."/>
            <person name="Wheeler G."/>
            <person name="Dacks J.B."/>
            <person name="Delwiche C.F."/>
            <person name="Dyhrman S.T."/>
            <person name="Glockner G."/>
            <person name="John U."/>
            <person name="Richards T."/>
            <person name="Worden A.Z."/>
            <person name="Zhang X."/>
            <person name="Grigoriev I.V."/>
            <person name="Allen A.E."/>
            <person name="Bidle K."/>
            <person name="Borodovsky M."/>
            <person name="Bowler C."/>
            <person name="Brownlee C."/>
            <person name="Cock J.M."/>
            <person name="Elias M."/>
            <person name="Gladyshev V.N."/>
            <person name="Groth M."/>
            <person name="Guda C."/>
            <person name="Hadaegh A."/>
            <person name="Iglesias-Rodriguez M.D."/>
            <person name="Jenkins J."/>
            <person name="Jones B.M."/>
            <person name="Lawson T."/>
            <person name="Leese F."/>
            <person name="Lindquist E."/>
            <person name="Lobanov A."/>
            <person name="Lomsadze A."/>
            <person name="Malik S.B."/>
            <person name="Marsh M.E."/>
            <person name="Mackinder L."/>
            <person name="Mock T."/>
            <person name="Mueller-Roeber B."/>
            <person name="Pagarete A."/>
            <person name="Parker M."/>
            <person name="Probert I."/>
            <person name="Quesneville H."/>
            <person name="Raines C."/>
            <person name="Rensing S.A."/>
            <person name="Riano-Pachon D.M."/>
            <person name="Richier S."/>
            <person name="Rokitta S."/>
            <person name="Shiraiwa Y."/>
            <person name="Soanes D.M."/>
            <person name="van der Giezen M."/>
            <person name="Wahlund T.M."/>
            <person name="Williams B."/>
            <person name="Wilson W."/>
            <person name="Wolfe G."/>
            <person name="Wurch L.L."/>
        </authorList>
    </citation>
    <scope>NUCLEOTIDE SEQUENCE</scope>
</reference>
<name>A0A0D3I572_EMIH1</name>
<organism evidence="3 4">
    <name type="scientific">Emiliania huxleyi (strain CCMP1516)</name>
    <dbReference type="NCBI Taxonomy" id="280463"/>
    <lineage>
        <taxon>Eukaryota</taxon>
        <taxon>Haptista</taxon>
        <taxon>Haptophyta</taxon>
        <taxon>Prymnesiophyceae</taxon>
        <taxon>Isochrysidales</taxon>
        <taxon>Noelaerhabdaceae</taxon>
        <taxon>Emiliania</taxon>
    </lineage>
</organism>
<dbReference type="PaxDb" id="2903-EOD06407"/>
<dbReference type="GO" id="GO:0016567">
    <property type="term" value="P:protein ubiquitination"/>
    <property type="evidence" value="ECO:0007669"/>
    <property type="project" value="InterPro"/>
</dbReference>
<dbReference type="SUPFAM" id="SSF57850">
    <property type="entry name" value="RING/U-box"/>
    <property type="match status" value="1"/>
</dbReference>
<dbReference type="InterPro" id="IPR003613">
    <property type="entry name" value="Ubox_domain"/>
</dbReference>